<reference evidence="1" key="1">
    <citation type="submission" date="2021-06" db="EMBL/GenBank/DDBJ databases">
        <title>Four novel Curtobacterium phages isolated from Environmental samples.</title>
        <authorList>
            <person name="Alanin K.W.S."/>
            <person name="Djurhuus A.M."/>
            <person name="Olsen N.S."/>
            <person name="Carstens A.B."/>
            <person name="Nielsen T.K."/>
            <person name="Kot W."/>
            <person name="Hansen L.H."/>
        </authorList>
    </citation>
    <scope>NUCLEOTIDE SEQUENCE</scope>
</reference>
<accession>A0A9E6N9H3</accession>
<dbReference type="Proteomes" id="UP001055587">
    <property type="component" value="Segment"/>
</dbReference>
<evidence type="ECO:0000313" key="1">
    <source>
        <dbReference type="EMBL" id="QXG07807.1"/>
    </source>
</evidence>
<sequence length="38" mass="4115">MCTDTDSSGIIVRPPQAHNHYLTVTPGMLVCTSVAIER</sequence>
<evidence type="ECO:0000313" key="2">
    <source>
        <dbReference type="Proteomes" id="UP001055587"/>
    </source>
</evidence>
<protein>
    <submittedName>
        <fullName evidence="1">Uncharacterized protein</fullName>
    </submittedName>
</protein>
<organism evidence="1 2">
    <name type="scientific">Erwinia phage Zoomie</name>
    <dbReference type="NCBI Taxonomy" id="2851072"/>
    <lineage>
        <taxon>Viruses</taxon>
        <taxon>Duplodnaviria</taxon>
        <taxon>Heunggongvirae</taxon>
        <taxon>Uroviricota</taxon>
        <taxon>Caudoviricetes</taxon>
        <taxon>Autographivirales</taxon>
        <taxon>Autoscriptoviridae</taxon>
        <taxon>Slopekvirinae</taxon>
        <taxon>Zoomievirus</taxon>
        <taxon>Zoomievirus zoomie</taxon>
    </lineage>
</organism>
<proteinExistence type="predicted"/>
<dbReference type="EMBL" id="MZ333135">
    <property type="protein sequence ID" value="QXG07807.1"/>
    <property type="molecule type" value="Genomic_DNA"/>
</dbReference>
<name>A0A9E6N9H3_9CAUD</name>
<keyword evidence="2" id="KW-1185">Reference proteome</keyword>